<dbReference type="Proteomes" id="UP000612009">
    <property type="component" value="Unassembled WGS sequence"/>
</dbReference>
<evidence type="ECO:0000313" key="2">
    <source>
        <dbReference type="EMBL" id="CAD6493532.1"/>
    </source>
</evidence>
<dbReference type="Gene3D" id="3.30.460.10">
    <property type="entry name" value="Beta Polymerase, domain 2"/>
    <property type="match status" value="1"/>
</dbReference>
<dbReference type="InterPro" id="IPR052548">
    <property type="entry name" value="Type_VII_TA_antitoxin"/>
</dbReference>
<comment type="caution">
    <text evidence="2">The sequence shown here is derived from an EMBL/GenBank/DDBJ whole genome shotgun (WGS) entry which is preliminary data.</text>
</comment>
<accession>A0A811TCZ0</accession>
<dbReference type="CDD" id="cd05403">
    <property type="entry name" value="NT_KNTase_like"/>
    <property type="match status" value="1"/>
</dbReference>
<reference evidence="2" key="1">
    <citation type="submission" date="2020-10" db="EMBL/GenBank/DDBJ databases">
        <authorList>
            <person name="Hahn C.J."/>
            <person name="Laso-Perez R."/>
            <person name="Vulcano F."/>
            <person name="Vaziourakis K.-M."/>
            <person name="Stokke R."/>
            <person name="Steen I.H."/>
            <person name="Teske A."/>
            <person name="Boetius A."/>
            <person name="Liebeke M."/>
            <person name="Amann R."/>
            <person name="Knittel K."/>
        </authorList>
    </citation>
    <scope>NUCLEOTIDE SEQUENCE</scope>
    <source>
        <strain evidence="2">Gfbio:e3339647-f889-4370-9287-4fb5cb688e4c:AG392J18_GoMArc1</strain>
    </source>
</reference>
<dbReference type="EMBL" id="CAJHIR010000028">
    <property type="protein sequence ID" value="CAD6493532.1"/>
    <property type="molecule type" value="Genomic_DNA"/>
</dbReference>
<dbReference type="GO" id="GO:0016779">
    <property type="term" value="F:nucleotidyltransferase activity"/>
    <property type="evidence" value="ECO:0007669"/>
    <property type="project" value="InterPro"/>
</dbReference>
<dbReference type="InterPro" id="IPR002934">
    <property type="entry name" value="Polymerase_NTP_transf_dom"/>
</dbReference>
<dbReference type="Pfam" id="PF01909">
    <property type="entry name" value="NTP_transf_2"/>
    <property type="match status" value="1"/>
</dbReference>
<dbReference type="PANTHER" id="PTHR33933:SF1">
    <property type="entry name" value="PROTEIN ADENYLYLTRANSFERASE MNTA-RELATED"/>
    <property type="match status" value="1"/>
</dbReference>
<keyword evidence="2" id="KW-0808">Transferase</keyword>
<organism evidence="2 3">
    <name type="scientific">Candidatus Argoarchaeum ethanivorans</name>
    <dbReference type="NCBI Taxonomy" id="2608793"/>
    <lineage>
        <taxon>Archaea</taxon>
        <taxon>Methanobacteriati</taxon>
        <taxon>Methanobacteriota</taxon>
        <taxon>Stenosarchaea group</taxon>
        <taxon>Methanomicrobia</taxon>
        <taxon>Methanosarcinales</taxon>
        <taxon>Methanosarcinales incertae sedis</taxon>
        <taxon>GOM Arc I cluster</taxon>
        <taxon>Candidatus Argoarchaeum</taxon>
    </lineage>
</organism>
<sequence>MMNKTLKDIKPILDEAKERLQRIYGERLKGLILYGSYARGDATEGSDIDLILLLEDMNNPISELEKFSGEIHQLDFLYDTMISIIPIEEGQYRTRRLPIILNAKREGISI</sequence>
<dbReference type="PANTHER" id="PTHR33933">
    <property type="entry name" value="NUCLEOTIDYLTRANSFERASE"/>
    <property type="match status" value="1"/>
</dbReference>
<feature type="domain" description="Polymerase nucleotidyl transferase" evidence="1">
    <location>
        <begin position="14"/>
        <end position="82"/>
    </location>
</feature>
<dbReference type="InterPro" id="IPR043519">
    <property type="entry name" value="NT_sf"/>
</dbReference>
<dbReference type="SUPFAM" id="SSF81301">
    <property type="entry name" value="Nucleotidyltransferase"/>
    <property type="match status" value="1"/>
</dbReference>
<name>A0A811TCZ0_9EURY</name>
<dbReference type="AlphaFoldDB" id="A0A811TCZ0"/>
<proteinExistence type="predicted"/>
<evidence type="ECO:0000259" key="1">
    <source>
        <dbReference type="Pfam" id="PF01909"/>
    </source>
</evidence>
<gene>
    <name evidence="2" type="ORF">LAKADJCE_00533</name>
</gene>
<evidence type="ECO:0000313" key="3">
    <source>
        <dbReference type="Proteomes" id="UP000612009"/>
    </source>
</evidence>
<protein>
    <submittedName>
        <fullName evidence="2">Nucleotidyltransferase domain protein</fullName>
    </submittedName>
</protein>